<feature type="transmembrane region" description="Helical" evidence="7">
    <location>
        <begin position="7"/>
        <end position="32"/>
    </location>
</feature>
<keyword evidence="2" id="KW-1003">Cell membrane</keyword>
<comment type="subcellular location">
    <subcellularLocation>
        <location evidence="1">Cell membrane</location>
        <topology evidence="1">Multi-pass membrane protein</topology>
    </subcellularLocation>
</comment>
<comment type="caution">
    <text evidence="8">The sequence shown here is derived from an EMBL/GenBank/DDBJ whole genome shotgun (WGS) entry which is preliminary data.</text>
</comment>
<dbReference type="CDD" id="cd20897">
    <property type="entry name" value="Smlt3025-like"/>
    <property type="match status" value="1"/>
</dbReference>
<evidence type="ECO:0000256" key="2">
    <source>
        <dbReference type="ARBA" id="ARBA00022475"/>
    </source>
</evidence>
<gene>
    <name evidence="8" type="ORF">HBF25_11710</name>
</gene>
<proteinExistence type="predicted"/>
<evidence type="ECO:0000313" key="8">
    <source>
        <dbReference type="EMBL" id="NII07056.1"/>
    </source>
</evidence>
<reference evidence="8 9" key="1">
    <citation type="submission" date="2020-03" db="EMBL/GenBank/DDBJ databases">
        <authorList>
            <person name="Lai Q."/>
        </authorList>
    </citation>
    <scope>NUCLEOTIDE SEQUENCE [LARGE SCALE GENOMIC DNA]</scope>
    <source>
        <strain evidence="8 9">CCUG 25036</strain>
    </source>
</reference>
<organism evidence="8 9">
    <name type="scientific">Luteibacter anthropi</name>
    <dbReference type="NCBI Taxonomy" id="564369"/>
    <lineage>
        <taxon>Bacteria</taxon>
        <taxon>Pseudomonadati</taxon>
        <taxon>Pseudomonadota</taxon>
        <taxon>Gammaproteobacteria</taxon>
        <taxon>Lysobacterales</taxon>
        <taxon>Rhodanobacteraceae</taxon>
        <taxon>Luteibacter</taxon>
    </lineage>
</organism>
<evidence type="ECO:0000256" key="5">
    <source>
        <dbReference type="ARBA" id="ARBA00023136"/>
    </source>
</evidence>
<evidence type="ECO:0000256" key="7">
    <source>
        <dbReference type="SAM" id="Phobius"/>
    </source>
</evidence>
<dbReference type="Proteomes" id="UP000490980">
    <property type="component" value="Unassembled WGS sequence"/>
</dbReference>
<dbReference type="PANTHER" id="PTHR37937:SF1">
    <property type="entry name" value="CONJUGATIVE TRANSFER: DNA TRANSPORT"/>
    <property type="match status" value="1"/>
</dbReference>
<name>A0A7X5ZIS5_9GAMM</name>
<accession>A0A7X5ZIS5</accession>
<protein>
    <submittedName>
        <fullName evidence="8">Type IV secretory system conjugative DNA transfer family protein</fullName>
    </submittedName>
</protein>
<dbReference type="InterPro" id="IPR003688">
    <property type="entry name" value="TraG/VirD4"/>
</dbReference>
<evidence type="ECO:0000256" key="6">
    <source>
        <dbReference type="SAM" id="MobiDB-lite"/>
    </source>
</evidence>
<dbReference type="PANTHER" id="PTHR37937">
    <property type="entry name" value="CONJUGATIVE TRANSFER: DNA TRANSPORT"/>
    <property type="match status" value="1"/>
</dbReference>
<dbReference type="EMBL" id="JAARLZ010000006">
    <property type="protein sequence ID" value="NII07056.1"/>
    <property type="molecule type" value="Genomic_DNA"/>
</dbReference>
<feature type="region of interest" description="Disordered" evidence="6">
    <location>
        <begin position="575"/>
        <end position="598"/>
    </location>
</feature>
<keyword evidence="4 7" id="KW-1133">Transmembrane helix</keyword>
<keyword evidence="3 7" id="KW-0812">Transmembrane</keyword>
<evidence type="ECO:0000256" key="1">
    <source>
        <dbReference type="ARBA" id="ARBA00004651"/>
    </source>
</evidence>
<dbReference type="Pfam" id="PF02534">
    <property type="entry name" value="T4SS-DNA_transf"/>
    <property type="match status" value="1"/>
</dbReference>
<dbReference type="RefSeq" id="WP_166948619.1">
    <property type="nucleotide sequence ID" value="NZ_JAARLZ010000006.1"/>
</dbReference>
<evidence type="ECO:0000313" key="9">
    <source>
        <dbReference type="Proteomes" id="UP000490980"/>
    </source>
</evidence>
<dbReference type="AlphaFoldDB" id="A0A7X5ZIS5"/>
<sequence>MKGLNHWVVWLASLLALFLGWWLAGVFNLYLLGLPVEGVPPWNSYGPYVRALGMPELAPFVGKVRVAGLLGFGSALVAWGVIAKALQGFARRMKPTKRKAAPMRFAPGAWIDKAGYTTVGPGRPLWGRRRDKRLTASGHLLVVAPQDERWHDAFVLPNLLAWEGPALVVDRGGRVWRETSGYRASLGQVRAFAPFGHGDVAARWNPLDDLPRHEPERSLALQAMARHIYTDHQGHRPIPHDVVRAFLALALFVLDDREDALEKGLIPSAATLGDIWTLCAQAGGLRKAQMKRLADKPFIGVVTRDRIERLLAMPSRDLDVLMSRAAEPLRFLADLRAREAISASDIDLTAWASGAGSLYVGWPDDRDHGGTWLVSYILERALVALAARQAPATALCVLDGPDTIGSLPSYERSLYEAKMRGVRVLQRTSGGREWVRHYGEAGGQRALGAFDLRVFAGGVASGGASDPDDLFVFPAGEGTRFDHRRWPALAGHIATQGSETLVALQRGIEFALRCDTLRYDKDPLLASRRLPPVPTMPSPGDHAMPSKTLKTVGATAALALAASATTYAGQPVANSGPSVAMHDDAPAHSGSHASDAYDDKPVEATLGSRVFAFPRNMYARQQGPDFQGSVSLMLRWPDLKAYPPGAIADPAWNEAYLDDAVAIQPLVVEGRTPQDMLDKSIQPNAWDDAADPSLHLRTRKEGEPRFGLTPYYIDRAALRAYLEHRGAPVEESDLNSLGKDWYVAKDAAGHVTTFIQCSPRELKGAALVGHHVESLPVGVDRGMCKHVFVMPEYGLWITTTYLRAYLEDWKKIQDRVIRIFHEGSRHEGGKG</sequence>
<dbReference type="InterPro" id="IPR051539">
    <property type="entry name" value="T4SS-coupling_protein"/>
</dbReference>
<evidence type="ECO:0000256" key="3">
    <source>
        <dbReference type="ARBA" id="ARBA00022692"/>
    </source>
</evidence>
<keyword evidence="9" id="KW-1185">Reference proteome</keyword>
<dbReference type="GO" id="GO:0005886">
    <property type="term" value="C:plasma membrane"/>
    <property type="evidence" value="ECO:0007669"/>
    <property type="project" value="UniProtKB-SubCell"/>
</dbReference>
<keyword evidence="5 7" id="KW-0472">Membrane</keyword>
<evidence type="ECO:0000256" key="4">
    <source>
        <dbReference type="ARBA" id="ARBA00022989"/>
    </source>
</evidence>
<dbReference type="InterPro" id="IPR049732">
    <property type="entry name" value="Smlt3025-like"/>
</dbReference>